<dbReference type="PIRSF" id="PIRSF006468">
    <property type="entry name" value="BCAT1"/>
    <property type="match status" value="1"/>
</dbReference>
<comment type="cofactor">
    <cofactor evidence="1">
        <name>pyridoxal 5'-phosphate</name>
        <dbReference type="ChEBI" id="CHEBI:597326"/>
    </cofactor>
</comment>
<dbReference type="EMBL" id="BQMJ01000007">
    <property type="protein sequence ID" value="GJQ09285.1"/>
    <property type="molecule type" value="Genomic_DNA"/>
</dbReference>
<dbReference type="AlphaFoldDB" id="A0A9C7PRR3"/>
<evidence type="ECO:0000256" key="5">
    <source>
        <dbReference type="ARBA" id="ARBA00022898"/>
    </source>
</evidence>
<keyword evidence="4" id="KW-0808">Transferase</keyword>
<reference evidence="7" key="1">
    <citation type="journal article" date="2022" name="Proc. Natl. Acad. Sci. U.S.A.">
        <title>Life cycle and functional genomics of the unicellular red alga Galdieria for elucidating algal and plant evolution and industrial use.</title>
        <authorList>
            <person name="Hirooka S."/>
            <person name="Itabashi T."/>
            <person name="Ichinose T.M."/>
            <person name="Onuma R."/>
            <person name="Fujiwara T."/>
            <person name="Yamashita S."/>
            <person name="Jong L.W."/>
            <person name="Tomita R."/>
            <person name="Iwane A.H."/>
            <person name="Miyagishima S.Y."/>
        </authorList>
    </citation>
    <scope>NUCLEOTIDE SEQUENCE</scope>
    <source>
        <strain evidence="7">NBRC 102759</strain>
    </source>
</reference>
<comment type="similarity">
    <text evidence="2">Belongs to the class-IV pyridoxal-phosphate-dependent aminotransferase family.</text>
</comment>
<dbReference type="PANTHER" id="PTHR42825">
    <property type="entry name" value="AMINO ACID AMINOTRANSFERASE"/>
    <property type="match status" value="1"/>
</dbReference>
<keyword evidence="8" id="KW-1185">Reference proteome</keyword>
<keyword evidence="3" id="KW-0032">Aminotransferase</keyword>
<accession>A0A9C7PRR3</accession>
<sequence length="398" mass="44191">MTIVLAWSVIGSSFTPVFDKERETFGSHIITRKSRSLACCARRKTVSCLSHSLHKASSAKVDWKNLGFGFMPTNCFVYATYQNGFWSELETSKETSIRIPIAATVLHYGQAAFEGLKAFACKDGSIRIFRPDKNAERLQLSASRIMMPLVPKEMFLDAVVRAVQENCEYVPPYGSGGSLYIRPFLFGSGARVGLGPSDEYTFIVFVVPVGDYYKGGLAPVTAIVTEDYDRAAPLGVGNVKVGGNYAADLLPYMKSKERGYPVNLYLDPVERKYIEEFGTSNFIAIGNKRTSFITPNSKSILKSITNQSLMQLAEEELGLQVEYRKVAIDEVSHFDEVAACGTAVVITPVGRIVYQDEVISIGNNPDQVGPVSKQLYELMRSIQFGQIPDKRHWMYKVV</sequence>
<dbReference type="GO" id="GO:0004084">
    <property type="term" value="F:branched-chain-amino-acid transaminase activity"/>
    <property type="evidence" value="ECO:0007669"/>
    <property type="project" value="InterPro"/>
</dbReference>
<dbReference type="GO" id="GO:0009081">
    <property type="term" value="P:branched-chain amino acid metabolic process"/>
    <property type="evidence" value="ECO:0007669"/>
    <property type="project" value="InterPro"/>
</dbReference>
<feature type="modified residue" description="N6-(pyridoxal phosphate)lysine" evidence="6">
    <location>
        <position position="240"/>
    </location>
</feature>
<dbReference type="InterPro" id="IPR036038">
    <property type="entry name" value="Aminotransferase-like"/>
</dbReference>
<protein>
    <recommendedName>
        <fullName evidence="9">Branched-chain-amino-acid transaminase</fullName>
    </recommendedName>
</protein>
<evidence type="ECO:0008006" key="9">
    <source>
        <dbReference type="Google" id="ProtNLM"/>
    </source>
</evidence>
<evidence type="ECO:0000256" key="3">
    <source>
        <dbReference type="ARBA" id="ARBA00022576"/>
    </source>
</evidence>
<dbReference type="NCBIfam" id="NF009897">
    <property type="entry name" value="PRK13357.1"/>
    <property type="match status" value="1"/>
</dbReference>
<dbReference type="PANTHER" id="PTHR42825:SF2">
    <property type="entry name" value="BRANCHED-CHAIN-AMINO-ACID AMINOTRANSFERASE 3, CHLOROPLASTIC-RELATED"/>
    <property type="match status" value="1"/>
</dbReference>
<dbReference type="FunFam" id="3.30.470.10:FF:000004">
    <property type="entry name" value="Branched-chain-amino-acid aminotransferase"/>
    <property type="match status" value="1"/>
</dbReference>
<dbReference type="NCBIfam" id="TIGR01123">
    <property type="entry name" value="ilvE_II"/>
    <property type="match status" value="1"/>
</dbReference>
<dbReference type="Proteomes" id="UP001061958">
    <property type="component" value="Unassembled WGS sequence"/>
</dbReference>
<evidence type="ECO:0000313" key="8">
    <source>
        <dbReference type="Proteomes" id="UP001061958"/>
    </source>
</evidence>
<dbReference type="InterPro" id="IPR005786">
    <property type="entry name" value="B_amino_transII"/>
</dbReference>
<dbReference type="InterPro" id="IPR043132">
    <property type="entry name" value="BCAT-like_C"/>
</dbReference>
<dbReference type="InterPro" id="IPR001544">
    <property type="entry name" value="Aminotrans_IV"/>
</dbReference>
<evidence type="ECO:0000256" key="2">
    <source>
        <dbReference type="ARBA" id="ARBA00009320"/>
    </source>
</evidence>
<evidence type="ECO:0000256" key="6">
    <source>
        <dbReference type="PIRSR" id="PIRSR006468-1"/>
    </source>
</evidence>
<dbReference type="CDD" id="cd01557">
    <property type="entry name" value="BCAT_beta_family"/>
    <property type="match status" value="1"/>
</dbReference>
<name>A0A9C7PRR3_9RHOD</name>
<organism evidence="7 8">
    <name type="scientific">Galdieria partita</name>
    <dbReference type="NCBI Taxonomy" id="83374"/>
    <lineage>
        <taxon>Eukaryota</taxon>
        <taxon>Rhodophyta</taxon>
        <taxon>Bangiophyceae</taxon>
        <taxon>Galdieriales</taxon>
        <taxon>Galdieriaceae</taxon>
        <taxon>Galdieria</taxon>
    </lineage>
</organism>
<dbReference type="Gene3D" id="3.20.10.10">
    <property type="entry name" value="D-amino Acid Aminotransferase, subunit A, domain 2"/>
    <property type="match status" value="1"/>
</dbReference>
<reference evidence="7" key="2">
    <citation type="submission" date="2022-01" db="EMBL/GenBank/DDBJ databases">
        <authorList>
            <person name="Hirooka S."/>
            <person name="Miyagishima S.Y."/>
        </authorList>
    </citation>
    <scope>NUCLEOTIDE SEQUENCE</scope>
    <source>
        <strain evidence="7">NBRC 102759</strain>
    </source>
</reference>
<evidence type="ECO:0000256" key="4">
    <source>
        <dbReference type="ARBA" id="ARBA00022679"/>
    </source>
</evidence>
<comment type="caution">
    <text evidence="7">The sequence shown here is derived from an EMBL/GenBank/DDBJ whole genome shotgun (WGS) entry which is preliminary data.</text>
</comment>
<gene>
    <name evidence="7" type="ORF">GpartN1_g1076.t1</name>
</gene>
<dbReference type="InterPro" id="IPR033939">
    <property type="entry name" value="BCAT_family"/>
</dbReference>
<proteinExistence type="inferred from homology"/>
<dbReference type="Pfam" id="PF01063">
    <property type="entry name" value="Aminotran_4"/>
    <property type="match status" value="1"/>
</dbReference>
<keyword evidence="5" id="KW-0663">Pyridoxal phosphate</keyword>
<dbReference type="Gene3D" id="3.30.470.10">
    <property type="match status" value="1"/>
</dbReference>
<dbReference type="InterPro" id="IPR043131">
    <property type="entry name" value="BCAT-like_N"/>
</dbReference>
<evidence type="ECO:0000313" key="7">
    <source>
        <dbReference type="EMBL" id="GJQ09285.1"/>
    </source>
</evidence>
<evidence type="ECO:0000256" key="1">
    <source>
        <dbReference type="ARBA" id="ARBA00001933"/>
    </source>
</evidence>
<dbReference type="SUPFAM" id="SSF56752">
    <property type="entry name" value="D-aminoacid aminotransferase-like PLP-dependent enzymes"/>
    <property type="match status" value="1"/>
</dbReference>
<dbReference type="OrthoDB" id="409992at2759"/>